<dbReference type="Gene3D" id="3.40.50.300">
    <property type="entry name" value="P-loop containing nucleotide triphosphate hydrolases"/>
    <property type="match status" value="1"/>
</dbReference>
<sequence>MSVDGRILTDLRRVLSEARTIPFFFLVCGPAGSGKTVNLHAVRDGAAAYGMSVLHGVPSVEDGLDSATTEWSVAKARVFHVDYSALRRADSCASSTTETYPAGTIVLLDDIEAIDYLLRLQASSHRLEAMVRRLLRSPRCALVTSATDTHHVPQWILEIWTPFTYKLQDLTSSAARRLIRVFPASDNLLPCVTGESGDALVSCLRTQRELTLVLCHEQFTNHESRPNTSPSALHFFGRASAVPPLASSACGKLYGLDVVVERVETLVRLSMEREKLVGPKLLAALAPTTGILLHGPSGSGKTALASRFFASYPGRCFIVSCAALFSKYLGESEERLREAFLKARQYAPSVLVLDDVDVVGTSRGAFLDGGTGEGLSVAKRMLAALLCELDGLLDNNRVLVIATTNVPGTLDSALLRQGRFETLIYVPPLSFEAAEEMARSFFSRFDGATVAAVEGLSRLVAGHAEGCAAASLKSFLREVFEQQQQHQEDEEDEDEKKRALNLRSGEEASVLLPSEAVVYAALARTTVLQRVTYEFSSF</sequence>
<name>A0A061IY80_TRYRA</name>
<dbReference type="VEuPathDB" id="TriTrypDB:TRSC58_04232"/>
<reference evidence="3 4" key="1">
    <citation type="submission" date="2013-07" db="EMBL/GenBank/DDBJ databases">
        <authorList>
            <person name="Stoco P.H."/>
            <person name="Wagner G."/>
            <person name="Gerber A."/>
            <person name="Zaha A."/>
            <person name="Thompson C."/>
            <person name="Bartholomeu D.C."/>
            <person name="Luckemeyer D.D."/>
            <person name="Bahia D."/>
            <person name="Loreto E."/>
            <person name="Prestes E.B."/>
            <person name="Lima F.M."/>
            <person name="Rodrigues-Luiz G."/>
            <person name="Vallejo G.A."/>
            <person name="Filho J.F."/>
            <person name="Monteiro K.M."/>
            <person name="Tyler K.M."/>
            <person name="de Almeida L.G."/>
            <person name="Ortiz M.F."/>
            <person name="Siervo M.A."/>
            <person name="de Moraes M.H."/>
            <person name="Cunha O.L."/>
            <person name="Mendonca-Neto R."/>
            <person name="Silva R."/>
            <person name="Teixeira S.M."/>
            <person name="Murta S.M."/>
            <person name="Sincero T.C."/>
            <person name="Mendes T.A."/>
            <person name="Urmenyi T.P."/>
            <person name="Silva V.G."/>
            <person name="da Rocha W.D."/>
            <person name="Andersson B."/>
            <person name="Romanha A.J."/>
            <person name="Steindel M."/>
            <person name="de Vasconcelos A.T."/>
            <person name="Grisard E.C."/>
        </authorList>
    </citation>
    <scope>NUCLEOTIDE SEQUENCE [LARGE SCALE GENOMIC DNA]</scope>
    <source>
        <strain evidence="3 4">SC58</strain>
    </source>
</reference>
<accession>A0A061IY80</accession>
<gene>
    <name evidence="3" type="ORF">TRSC58_04232</name>
</gene>
<keyword evidence="1" id="KW-0547">Nucleotide-binding</keyword>
<dbReference type="PANTHER" id="PTHR23077:SF196">
    <property type="entry name" value="ATPASE, PUTATIVE-RELATED"/>
    <property type="match status" value="1"/>
</dbReference>
<keyword evidence="4" id="KW-1185">Reference proteome</keyword>
<dbReference type="InterPro" id="IPR003959">
    <property type="entry name" value="ATPase_AAA_core"/>
</dbReference>
<dbReference type="AlphaFoldDB" id="A0A061IY80"/>
<feature type="domain" description="AAA+ ATPase" evidence="2">
    <location>
        <begin position="287"/>
        <end position="430"/>
    </location>
</feature>
<protein>
    <submittedName>
        <fullName evidence="3">ATPase domain protein</fullName>
    </submittedName>
</protein>
<dbReference type="GO" id="GO:0016887">
    <property type="term" value="F:ATP hydrolysis activity"/>
    <property type="evidence" value="ECO:0007669"/>
    <property type="project" value="InterPro"/>
</dbReference>
<dbReference type="GO" id="GO:0005524">
    <property type="term" value="F:ATP binding"/>
    <property type="evidence" value="ECO:0007669"/>
    <property type="project" value="UniProtKB-KW"/>
</dbReference>
<dbReference type="InterPro" id="IPR050168">
    <property type="entry name" value="AAA_ATPase_domain"/>
</dbReference>
<proteinExistence type="inferred from homology"/>
<evidence type="ECO:0000259" key="2">
    <source>
        <dbReference type="SMART" id="SM00382"/>
    </source>
</evidence>
<keyword evidence="1" id="KW-0067">ATP-binding</keyword>
<evidence type="ECO:0000313" key="4">
    <source>
        <dbReference type="Proteomes" id="UP000031737"/>
    </source>
</evidence>
<dbReference type="SMART" id="SM00382">
    <property type="entry name" value="AAA"/>
    <property type="match status" value="2"/>
</dbReference>
<dbReference type="InterPro" id="IPR003960">
    <property type="entry name" value="ATPase_AAA_CS"/>
</dbReference>
<dbReference type="Proteomes" id="UP000031737">
    <property type="component" value="Unassembled WGS sequence"/>
</dbReference>
<dbReference type="InterPro" id="IPR027417">
    <property type="entry name" value="P-loop_NTPase"/>
</dbReference>
<dbReference type="Pfam" id="PF00004">
    <property type="entry name" value="AAA"/>
    <property type="match status" value="1"/>
</dbReference>
<dbReference type="FunFam" id="3.40.50.300:FF:003013">
    <property type="entry name" value="ATPase domain protein, putative"/>
    <property type="match status" value="1"/>
</dbReference>
<dbReference type="EMBL" id="AUPL01004232">
    <property type="protein sequence ID" value="ESL08073.1"/>
    <property type="molecule type" value="Genomic_DNA"/>
</dbReference>
<dbReference type="SUPFAM" id="SSF52540">
    <property type="entry name" value="P-loop containing nucleoside triphosphate hydrolases"/>
    <property type="match status" value="2"/>
</dbReference>
<feature type="domain" description="AAA+ ATPase" evidence="2">
    <location>
        <begin position="21"/>
        <end position="214"/>
    </location>
</feature>
<organism evidence="3 4">
    <name type="scientific">Trypanosoma rangeli SC58</name>
    <dbReference type="NCBI Taxonomy" id="429131"/>
    <lineage>
        <taxon>Eukaryota</taxon>
        <taxon>Discoba</taxon>
        <taxon>Euglenozoa</taxon>
        <taxon>Kinetoplastea</taxon>
        <taxon>Metakinetoplastina</taxon>
        <taxon>Trypanosomatida</taxon>
        <taxon>Trypanosomatidae</taxon>
        <taxon>Trypanosoma</taxon>
        <taxon>Herpetosoma</taxon>
    </lineage>
</organism>
<evidence type="ECO:0000256" key="1">
    <source>
        <dbReference type="RuleBase" id="RU003651"/>
    </source>
</evidence>
<evidence type="ECO:0000313" key="3">
    <source>
        <dbReference type="EMBL" id="ESL08073.1"/>
    </source>
</evidence>
<dbReference type="InterPro" id="IPR003593">
    <property type="entry name" value="AAA+_ATPase"/>
</dbReference>
<dbReference type="OrthoDB" id="10251412at2759"/>
<dbReference type="PROSITE" id="PS00674">
    <property type="entry name" value="AAA"/>
    <property type="match status" value="1"/>
</dbReference>
<comment type="caution">
    <text evidence="3">The sequence shown here is derived from an EMBL/GenBank/DDBJ whole genome shotgun (WGS) entry which is preliminary data.</text>
</comment>
<comment type="similarity">
    <text evidence="1">Belongs to the AAA ATPase family.</text>
</comment>
<dbReference type="PANTHER" id="PTHR23077">
    <property type="entry name" value="AAA-FAMILY ATPASE"/>
    <property type="match status" value="1"/>
</dbReference>